<comment type="caution">
    <text evidence="11">The sequence shown here is derived from an EMBL/GenBank/DDBJ whole genome shotgun (WGS) entry which is preliminary data.</text>
</comment>
<dbReference type="PANTHER" id="PTHR43646:SF2">
    <property type="entry name" value="GLYCOSYLTRANSFERASE 2-LIKE DOMAIN-CONTAINING PROTEIN"/>
    <property type="match status" value="1"/>
</dbReference>
<comment type="similarity">
    <text evidence="8">Belongs to the glycosyltransferase 2 family. CrtQ subfamily.</text>
</comment>
<evidence type="ECO:0000256" key="6">
    <source>
        <dbReference type="ARBA" id="ARBA00037281"/>
    </source>
</evidence>
<name>A0ABU8LSR9_9MICO</name>
<dbReference type="RefSeq" id="WP_337337270.1">
    <property type="nucleotide sequence ID" value="NZ_JBBDGL010000001.1"/>
</dbReference>
<dbReference type="Gene3D" id="3.90.550.10">
    <property type="entry name" value="Spore Coat Polysaccharide Biosynthesis Protein SpsA, Chain A"/>
    <property type="match status" value="1"/>
</dbReference>
<evidence type="ECO:0000256" key="7">
    <source>
        <dbReference type="ARBA" id="ARBA00037904"/>
    </source>
</evidence>
<comment type="subcellular location">
    <subcellularLocation>
        <location evidence="1">Cell membrane</location>
    </subcellularLocation>
</comment>
<keyword evidence="3 11" id="KW-0328">Glycosyltransferase</keyword>
<comment type="pathway">
    <text evidence="7">Carotenoid biosynthesis; staphyloxanthin biosynthesis; staphyloxanthin from farnesyl diphosphate: step 4/5.</text>
</comment>
<keyword evidence="12" id="KW-1185">Reference proteome</keyword>
<evidence type="ECO:0000256" key="5">
    <source>
        <dbReference type="ARBA" id="ARBA00023136"/>
    </source>
</evidence>
<evidence type="ECO:0000259" key="10">
    <source>
        <dbReference type="Pfam" id="PF00535"/>
    </source>
</evidence>
<organism evidence="11 12">
    <name type="scientific">Microbacterium marmarense</name>
    <dbReference type="NCBI Taxonomy" id="3122051"/>
    <lineage>
        <taxon>Bacteria</taxon>
        <taxon>Bacillati</taxon>
        <taxon>Actinomycetota</taxon>
        <taxon>Actinomycetes</taxon>
        <taxon>Micrococcales</taxon>
        <taxon>Microbacteriaceae</taxon>
        <taxon>Microbacterium</taxon>
    </lineage>
</organism>
<evidence type="ECO:0000256" key="4">
    <source>
        <dbReference type="ARBA" id="ARBA00022679"/>
    </source>
</evidence>
<dbReference type="InterPro" id="IPR029044">
    <property type="entry name" value="Nucleotide-diphossugar_trans"/>
</dbReference>
<dbReference type="GO" id="GO:0016757">
    <property type="term" value="F:glycosyltransferase activity"/>
    <property type="evidence" value="ECO:0007669"/>
    <property type="project" value="UniProtKB-KW"/>
</dbReference>
<keyword evidence="4 11" id="KW-0808">Transferase</keyword>
<evidence type="ECO:0000256" key="2">
    <source>
        <dbReference type="ARBA" id="ARBA00022475"/>
    </source>
</evidence>
<dbReference type="Pfam" id="PF00535">
    <property type="entry name" value="Glycos_transf_2"/>
    <property type="match status" value="1"/>
</dbReference>
<feature type="domain" description="Glycosyltransferase 2-like" evidence="10">
    <location>
        <begin position="14"/>
        <end position="132"/>
    </location>
</feature>
<dbReference type="SUPFAM" id="SSF53448">
    <property type="entry name" value="Nucleotide-diphospho-sugar transferases"/>
    <property type="match status" value="1"/>
</dbReference>
<gene>
    <name evidence="11" type="ORF">WDU96_04400</name>
</gene>
<evidence type="ECO:0000256" key="8">
    <source>
        <dbReference type="ARBA" id="ARBA00038120"/>
    </source>
</evidence>
<evidence type="ECO:0000256" key="3">
    <source>
        <dbReference type="ARBA" id="ARBA00022676"/>
    </source>
</evidence>
<evidence type="ECO:0000313" key="12">
    <source>
        <dbReference type="Proteomes" id="UP001368654"/>
    </source>
</evidence>
<evidence type="ECO:0000313" key="11">
    <source>
        <dbReference type="EMBL" id="MEJ1154842.1"/>
    </source>
</evidence>
<dbReference type="InterPro" id="IPR001173">
    <property type="entry name" value="Glyco_trans_2-like"/>
</dbReference>
<keyword evidence="5" id="KW-0472">Membrane</keyword>
<evidence type="ECO:0000256" key="9">
    <source>
        <dbReference type="ARBA" id="ARBA00040345"/>
    </source>
</evidence>
<protein>
    <recommendedName>
        <fullName evidence="9">4,4'-diaponeurosporenoate glycosyltransferase</fullName>
    </recommendedName>
</protein>
<dbReference type="Proteomes" id="UP001368654">
    <property type="component" value="Unassembled WGS sequence"/>
</dbReference>
<accession>A0ABU8LSR9</accession>
<evidence type="ECO:0000256" key="1">
    <source>
        <dbReference type="ARBA" id="ARBA00004236"/>
    </source>
</evidence>
<proteinExistence type="inferred from homology"/>
<keyword evidence="2" id="KW-1003">Cell membrane</keyword>
<sequence length="264" mass="29073">MNSARLAAEKARVSVVIPVKDDSVALARCLRALKKQTRNIDEIIVVDNGSSDSSANVATAAGATVVTCEEPGIPAASAHGYDLASGDFILRLDADCVPSGIWVQSICEAFVRRPDVAVFTGGARFIDGPKALRGPIAVAYLASYVATTLPALGHLPVFGSNLAMRREVWRSARFKVHRHDQHVHDDLDLAFHIGERYRIRYLADASMGMSMRPFNSARSFALRMYRGFRTVLIHWPADFAPVRWVKLVLYRTVVAPRRQKGTDI</sequence>
<dbReference type="PANTHER" id="PTHR43646">
    <property type="entry name" value="GLYCOSYLTRANSFERASE"/>
    <property type="match status" value="1"/>
</dbReference>
<reference evidence="11 12" key="1">
    <citation type="submission" date="2024-02" db="EMBL/GenBank/DDBJ databases">
        <authorList>
            <person name="Saticioglu I.B."/>
        </authorList>
    </citation>
    <scope>NUCLEOTIDE SEQUENCE [LARGE SCALE GENOMIC DNA]</scope>
    <source>
        <strain evidence="11 12">Mu-86</strain>
    </source>
</reference>
<dbReference type="EMBL" id="JBBDGL010000001">
    <property type="protein sequence ID" value="MEJ1154842.1"/>
    <property type="molecule type" value="Genomic_DNA"/>
</dbReference>
<comment type="function">
    <text evidence="6">Catalyzes the glycosylation of 4,4'-diaponeurosporenoate, i.e. the esterification of glucose at the C1'' position with the carboxyl group of 4,4'-diaponeurosporenic acid, to form glycosyl-4,4'-diaponeurosporenoate. This is a step in the biosynthesis of staphyloxanthin, an orange pigment present in most staphylococci strains.</text>
</comment>
<dbReference type="CDD" id="cd00761">
    <property type="entry name" value="Glyco_tranf_GTA_type"/>
    <property type="match status" value="1"/>
</dbReference>